<evidence type="ECO:0000256" key="4">
    <source>
        <dbReference type="ARBA" id="ARBA00022452"/>
    </source>
</evidence>
<keyword evidence="5" id="KW-0134">Cell wall</keyword>
<keyword evidence="6" id="KW-0964">Secreted</keyword>
<feature type="domain" description="Autotransporter" evidence="11">
    <location>
        <begin position="642"/>
        <end position="941"/>
    </location>
</feature>
<dbReference type="Pfam" id="PF03797">
    <property type="entry name" value="Autotransporter"/>
    <property type="match status" value="1"/>
</dbReference>
<dbReference type="PROSITE" id="PS51208">
    <property type="entry name" value="AUTOTRANSPORTER"/>
    <property type="match status" value="1"/>
</dbReference>
<evidence type="ECO:0000313" key="13">
    <source>
        <dbReference type="Proteomes" id="UP000002193"/>
    </source>
</evidence>
<dbReference type="Pfam" id="PF07548">
    <property type="entry name" value="ChlamPMP_M"/>
    <property type="match status" value="1"/>
</dbReference>
<dbReference type="EMBL" id="AE015925">
    <property type="protein sequence ID" value="AAP05023.1"/>
    <property type="molecule type" value="Genomic_DNA"/>
</dbReference>
<proteinExistence type="inferred from homology"/>
<evidence type="ECO:0000256" key="5">
    <source>
        <dbReference type="ARBA" id="ARBA00022512"/>
    </source>
</evidence>
<dbReference type="Pfam" id="PF02415">
    <property type="entry name" value="Chlam_PMP"/>
    <property type="match status" value="3"/>
</dbReference>
<gene>
    <name evidence="12" type="ordered locus">CCA_00272</name>
</gene>
<dbReference type="InterPro" id="IPR003368">
    <property type="entry name" value="POMP_repeat"/>
</dbReference>
<evidence type="ECO:0000256" key="3">
    <source>
        <dbReference type="ARBA" id="ARBA00007542"/>
    </source>
</evidence>
<name>Q823Y1_CHLCV</name>
<dbReference type="STRING" id="227941.CCA_00272"/>
<evidence type="ECO:0000259" key="11">
    <source>
        <dbReference type="PROSITE" id="PS51208"/>
    </source>
</evidence>
<dbReference type="SMART" id="SM00869">
    <property type="entry name" value="Autotransporter"/>
    <property type="match status" value="1"/>
</dbReference>
<comment type="subcellular location">
    <subcellularLocation>
        <location evidence="2">Cell outer membrane</location>
        <topology evidence="2">Peripheral membrane protein</topology>
        <orientation evidence="2">Extracellular side</orientation>
    </subcellularLocation>
    <subcellularLocation>
        <location evidence="1">Secreted</location>
        <location evidence="1">Cell wall</location>
    </subcellularLocation>
</comment>
<keyword evidence="9" id="KW-0472">Membrane</keyword>
<dbReference type="RefSeq" id="WP_011006241.1">
    <property type="nucleotide sequence ID" value="NC_003361.3"/>
</dbReference>
<reference evidence="12 13" key="1">
    <citation type="journal article" date="2003" name="Nucleic Acids Res.">
        <title>Genome sequence of Chlamydophila caviae (Chlamydia psittaci GPIC): examining the role of niche-specific genes in the evolution of the Chlamydiaceae.</title>
        <authorList>
            <person name="Read T.D."/>
            <person name="Myers G.S.A."/>
            <person name="Brunham R.C."/>
            <person name="Nelson W.C."/>
            <person name="Paulsen I.T."/>
            <person name="Heidelberg J.F."/>
            <person name="Holtzapple E.K."/>
            <person name="Khouri H.M."/>
            <person name="Federova N.B."/>
            <person name="Carty H.A."/>
            <person name="Umayam L.A."/>
            <person name="Haft D.H."/>
            <person name="Peterson J.D."/>
            <person name="Beanan M.J."/>
            <person name="White O."/>
            <person name="Salzberg S.L."/>
            <person name="Hsia R.-C."/>
            <person name="McClarty G."/>
            <person name="Rank R.G."/>
            <person name="Bavoil P.M."/>
            <person name="Fraser C.M."/>
        </authorList>
    </citation>
    <scope>NUCLEOTIDE SEQUENCE [LARGE SCALE GENOMIC DNA]</scope>
    <source>
        <strain evidence="13">ATCC VR-813 / DSM 19441 / 03DC25 / GPIC</strain>
    </source>
</reference>
<keyword evidence="10" id="KW-0998">Cell outer membrane</keyword>
<evidence type="ECO:0000313" key="12">
    <source>
        <dbReference type="EMBL" id="AAP05023.1"/>
    </source>
</evidence>
<dbReference type="InterPro" id="IPR005546">
    <property type="entry name" value="Autotransporte_beta"/>
</dbReference>
<dbReference type="HOGENOM" id="CLU_004549_2_0_0"/>
<organism evidence="12 13">
    <name type="scientific">Chlamydia caviae (strain ATCC VR-813 / DSM 19441 / 03DC25 / GPIC)</name>
    <name type="common">Chlamydophila caviae</name>
    <dbReference type="NCBI Taxonomy" id="227941"/>
    <lineage>
        <taxon>Bacteria</taxon>
        <taxon>Pseudomonadati</taxon>
        <taxon>Chlamydiota</taxon>
        <taxon>Chlamydiia</taxon>
        <taxon>Chlamydiales</taxon>
        <taxon>Chlamydiaceae</taxon>
        <taxon>Chlamydia/Chlamydophila group</taxon>
        <taxon>Chlamydia</taxon>
    </lineage>
</organism>
<dbReference type="SUPFAM" id="SSF103515">
    <property type="entry name" value="Autotransporter"/>
    <property type="match status" value="1"/>
</dbReference>
<evidence type="ECO:0000256" key="9">
    <source>
        <dbReference type="ARBA" id="ARBA00023136"/>
    </source>
</evidence>
<dbReference type="Gene3D" id="2.40.128.130">
    <property type="entry name" value="Autotransporter beta-domain"/>
    <property type="match status" value="1"/>
</dbReference>
<evidence type="ECO:0000256" key="2">
    <source>
        <dbReference type="ARBA" id="ARBA00004416"/>
    </source>
</evidence>
<dbReference type="InterPro" id="IPR036709">
    <property type="entry name" value="Autotransporte_beta_dom_sf"/>
</dbReference>
<accession>Q823Y1</accession>
<comment type="similarity">
    <text evidence="3">Belongs to the PMP outer membrane protein family.</text>
</comment>
<evidence type="ECO:0000256" key="8">
    <source>
        <dbReference type="ARBA" id="ARBA00022729"/>
    </source>
</evidence>
<dbReference type="AlphaFoldDB" id="Q823Y1"/>
<evidence type="ECO:0000256" key="10">
    <source>
        <dbReference type="ARBA" id="ARBA00023237"/>
    </source>
</evidence>
<dbReference type="eggNOG" id="COG3210">
    <property type="taxonomic scope" value="Bacteria"/>
</dbReference>
<keyword evidence="8" id="KW-0732">Signal</keyword>
<sequence>MISDLCYPSMHPYAYPLVCLISLSICAQPLDCFAKEKKPYSFHKIPESGSACTESNFYTGELHNQNADVDITGRKYLCINNQYYRENGGAFTVRSLNITKNLGPIVFRENVSNDNGGAIFSTNCNITYNKQDCCFVNNMANVIIDLLASRSGGAIKSANLVISNNVGRCQFLNNTASLSGGAILADNDINITHNYGDIILRNNKCLKDRSLGGALHSTNCSITSNHAPINFISNQSGGGGAIYATRTCTISYNSETITFLNNCSLDQLYDSSSNWRAGGGVIYCSSCSITNNPKGLIFQNNSAKRDAGVIFAQNLTIKDNGPILFINNSATWGGALQNHDRGQFYLSADYGDIVFKRNFCIKSWGYTRNALHSTPNLNLQIGARQGYSIKFYDPIENEHPLSSVLTFNPESYHLGTVLFSGADVSTNNTDINNLRSKMRNVSKIAHGVLAVEDRAVLAIYKITQDEGTLRLGNGAVITTIQNASSPQTTAGCTLALSKLALNLPSILAKGAEAPKIWVYPTESGNNYTEDPNPTITLSGNLSLLNDDNEDPYDSLNLSRGITRVPFLYLCDNATKKINIDALNIEAINQNAHYGYQGIWSPYWEEYTTITNPTSVLTANTSHRLLYADWTPTGYIPNPEYRGDLVANALWQAAYNTITGLHSTPPPRTSLGVAGRGSVAYVLQKTRNAKPGFELFSRGYSTQASRSTETNHHFALSFSQFYSEIKEAKSQDKVSANTYFAGAQIHIPWFDENLLTSASLGYAYSHNHVKTKHHTTNALSEGDFHSHTLGSELFCRFPEGTVSNVQFRPFIKALGIHAIQESFTETGKNSRYFQAKDPFINVTLPVGVYGYTEHEMHLKTCWEMQLAYTPTIYRKKPKIITTRLVSKGRWITSGTPVDHHAVSISAKNTTTLNRMSLSINYRGDFSKSTLCNFLNITSEINF</sequence>
<protein>
    <submittedName>
        <fullName evidence="12">Polymorphic outer membrane protein E/F family protein/autotransporter, putative</fullName>
    </submittedName>
</protein>
<keyword evidence="4" id="KW-1134">Transmembrane beta strand</keyword>
<dbReference type="NCBIfam" id="TIGR01376">
    <property type="entry name" value="POMP_repeat"/>
    <property type="match status" value="3"/>
</dbReference>
<dbReference type="GO" id="GO:0009279">
    <property type="term" value="C:cell outer membrane"/>
    <property type="evidence" value="ECO:0007669"/>
    <property type="project" value="UniProtKB-SubCell"/>
</dbReference>
<keyword evidence="13" id="KW-1185">Reference proteome</keyword>
<dbReference type="InterPro" id="IPR011427">
    <property type="entry name" value="Polymorphic_membr_middle"/>
</dbReference>
<dbReference type="Proteomes" id="UP000002193">
    <property type="component" value="Chromosome"/>
</dbReference>
<evidence type="ECO:0000256" key="6">
    <source>
        <dbReference type="ARBA" id="ARBA00022525"/>
    </source>
</evidence>
<dbReference type="OrthoDB" id="16673at2"/>
<dbReference type="KEGG" id="cca:CCA_00272"/>
<evidence type="ECO:0000256" key="7">
    <source>
        <dbReference type="ARBA" id="ARBA00022692"/>
    </source>
</evidence>
<evidence type="ECO:0000256" key="1">
    <source>
        <dbReference type="ARBA" id="ARBA00004191"/>
    </source>
</evidence>
<keyword evidence="7" id="KW-0812">Transmembrane</keyword>